<keyword evidence="9" id="KW-0862">Zinc</keyword>
<feature type="active site" description="Proton donor/acceptor" evidence="13">
    <location>
        <position position="746"/>
    </location>
</feature>
<keyword evidence="5" id="KW-0479">Metal-binding</keyword>
<evidence type="ECO:0000256" key="12">
    <source>
        <dbReference type="PROSITE-ProRule" id="PRU00175"/>
    </source>
</evidence>
<evidence type="ECO:0000256" key="11">
    <source>
        <dbReference type="ARBA" id="ARBA00023157"/>
    </source>
</evidence>
<feature type="domain" description="Peptidase M14" evidence="15">
    <location>
        <begin position="484"/>
        <end position="780"/>
    </location>
</feature>
<dbReference type="Pfam" id="PF02244">
    <property type="entry name" value="Propep_M14"/>
    <property type="match status" value="1"/>
</dbReference>
<evidence type="ECO:0000313" key="16">
    <source>
        <dbReference type="EMBL" id="KAK4028283.1"/>
    </source>
</evidence>
<dbReference type="PROSITE" id="PS52035">
    <property type="entry name" value="PEPTIDASE_M14"/>
    <property type="match status" value="1"/>
</dbReference>
<keyword evidence="11" id="KW-1015">Disulfide bond</keyword>
<name>A0ABR0AT32_9CRUS</name>
<feature type="domain" description="RING-type" evidence="14">
    <location>
        <begin position="33"/>
        <end position="77"/>
    </location>
</feature>
<comment type="cofactor">
    <cofactor evidence="1">
        <name>Zn(2+)</name>
        <dbReference type="ChEBI" id="CHEBI:29105"/>
    </cofactor>
</comment>
<dbReference type="SMART" id="SM00184">
    <property type="entry name" value="RING"/>
    <property type="match status" value="1"/>
</dbReference>
<dbReference type="Gene3D" id="3.40.630.10">
    <property type="entry name" value="Zn peptidases"/>
    <property type="match status" value="1"/>
</dbReference>
<keyword evidence="3" id="KW-0121">Carboxypeptidase</keyword>
<dbReference type="Pfam" id="PF13639">
    <property type="entry name" value="zf-RING_2"/>
    <property type="match status" value="1"/>
</dbReference>
<evidence type="ECO:0000259" key="15">
    <source>
        <dbReference type="PROSITE" id="PS52035"/>
    </source>
</evidence>
<keyword evidence="7 12" id="KW-0863">Zinc-finger</keyword>
<accession>A0ABR0AT32</accession>
<dbReference type="InterPro" id="IPR017907">
    <property type="entry name" value="Znf_RING_CS"/>
</dbReference>
<evidence type="ECO:0008006" key="18">
    <source>
        <dbReference type="Google" id="ProtNLM"/>
    </source>
</evidence>
<evidence type="ECO:0000313" key="17">
    <source>
        <dbReference type="Proteomes" id="UP001234178"/>
    </source>
</evidence>
<keyword evidence="8" id="KW-0378">Hydrolase</keyword>
<dbReference type="InterPro" id="IPR003146">
    <property type="entry name" value="M14A_act_pep"/>
</dbReference>
<keyword evidence="10" id="KW-0482">Metalloprotease</keyword>
<proteinExistence type="inferred from homology"/>
<dbReference type="SMART" id="SM00631">
    <property type="entry name" value="Zn_pept"/>
    <property type="match status" value="1"/>
</dbReference>
<evidence type="ECO:0000256" key="8">
    <source>
        <dbReference type="ARBA" id="ARBA00022801"/>
    </source>
</evidence>
<comment type="similarity">
    <text evidence="2 13">Belongs to the peptidase M14 family.</text>
</comment>
<keyword evidence="4" id="KW-0645">Protease</keyword>
<organism evidence="16 17">
    <name type="scientific">Daphnia magna</name>
    <dbReference type="NCBI Taxonomy" id="35525"/>
    <lineage>
        <taxon>Eukaryota</taxon>
        <taxon>Metazoa</taxon>
        <taxon>Ecdysozoa</taxon>
        <taxon>Arthropoda</taxon>
        <taxon>Crustacea</taxon>
        <taxon>Branchiopoda</taxon>
        <taxon>Diplostraca</taxon>
        <taxon>Cladocera</taxon>
        <taxon>Anomopoda</taxon>
        <taxon>Daphniidae</taxon>
        <taxon>Daphnia</taxon>
    </lineage>
</organism>
<evidence type="ECO:0000256" key="7">
    <source>
        <dbReference type="ARBA" id="ARBA00022771"/>
    </source>
</evidence>
<dbReference type="SUPFAM" id="SSF54897">
    <property type="entry name" value="Protease propeptides/inhibitors"/>
    <property type="match status" value="1"/>
</dbReference>
<evidence type="ECO:0000256" key="4">
    <source>
        <dbReference type="ARBA" id="ARBA00022670"/>
    </source>
</evidence>
<dbReference type="Pfam" id="PF00246">
    <property type="entry name" value="Peptidase_M14"/>
    <property type="match status" value="1"/>
</dbReference>
<dbReference type="InterPro" id="IPR013083">
    <property type="entry name" value="Znf_RING/FYVE/PHD"/>
</dbReference>
<gene>
    <name evidence="16" type="ORF">OUZ56_017563</name>
</gene>
<evidence type="ECO:0000259" key="14">
    <source>
        <dbReference type="PROSITE" id="PS50089"/>
    </source>
</evidence>
<sequence length="780" mass="86412">MAVSLSSHLMGFSDDTVACSVAQMDEIEDLSTCSVCFSEYNSDKRIAKFLPCFHTFCLECLRSLSSSTVIITCPLCRNTFTCNNGVDNLPSNMYALHIAKMSNKAERAKQLQRLLECWCLSCESVAKLSCYFSNPKHSLVSIRGSTMKEDEDLQKLIKDIPLKKSLAIKKHKQVQAHLNSLMELLKQVEVGLKDQLMKNDLHLAGIMSLDEKLAFAQENKDMTVAAVRKLSISSATNHWQKKSSHPNIFFIRRWFLQQLVNSGKLVYHRSKSYACIASGLHNLEAMEDCFESKITSGFNVYSSQLIFYRKSTFSTTATNCHRTLYVFQCPVNYDTISPSVVEQSLNKPSNSNLAWGPAPTIRQRPFVPSLLSFGIRAASRRENEDSCSDLLCLVFACHRHQSRLLGAYGNSSSPADRGAVAANRFTDIHVSPESYNRVARALLEHGMNHKIHIANLGVLGKEEQQSIALRRALASNNKAIDVENYHTYEEIMAYLADLASTNPLVSTLVAGTSVEGRQIVQATISSDRSANKPIAWFDCIIHAREWITAATCVWIIDTITSGYAGTDAEITALVDQYDWKFVPVANPDGYANSWSNDRLWRKNRAINSGSACVGVDLNRNFPSGFGGEGSSNLPCSETHHGVSALSEPESQTLDALIAADRGRVKAAISMHSYSQLWLSSYSYSSALPVEYPEMMNAMKAGVDALVATYGTPYEYGSTGTVLYIASGTTTDHYYENEGVVHSYTIELRDKGRYGFQLPASQIVSTATETWNGIKAFMNAI</sequence>
<keyword evidence="17" id="KW-1185">Reference proteome</keyword>
<keyword evidence="6" id="KW-0732">Signal</keyword>
<dbReference type="Gene3D" id="3.30.70.340">
    <property type="entry name" value="Metallocarboxypeptidase-like"/>
    <property type="match status" value="1"/>
</dbReference>
<evidence type="ECO:0000256" key="1">
    <source>
        <dbReference type="ARBA" id="ARBA00001947"/>
    </source>
</evidence>
<dbReference type="InterPro" id="IPR000834">
    <property type="entry name" value="Peptidase_M14"/>
</dbReference>
<evidence type="ECO:0000256" key="10">
    <source>
        <dbReference type="ARBA" id="ARBA00023049"/>
    </source>
</evidence>
<evidence type="ECO:0000256" key="2">
    <source>
        <dbReference type="ARBA" id="ARBA00005988"/>
    </source>
</evidence>
<comment type="caution">
    <text evidence="16">The sequence shown here is derived from an EMBL/GenBank/DDBJ whole genome shotgun (WGS) entry which is preliminary data.</text>
</comment>
<dbReference type="Proteomes" id="UP001234178">
    <property type="component" value="Unassembled WGS sequence"/>
</dbReference>
<dbReference type="Gene3D" id="3.30.40.10">
    <property type="entry name" value="Zinc/RING finger domain, C3HC4 (zinc finger)"/>
    <property type="match status" value="1"/>
</dbReference>
<dbReference type="SUPFAM" id="SSF53187">
    <property type="entry name" value="Zn-dependent exopeptidases"/>
    <property type="match status" value="1"/>
</dbReference>
<dbReference type="EMBL" id="JAOYFB010000038">
    <property type="protein sequence ID" value="KAK4028283.1"/>
    <property type="molecule type" value="Genomic_DNA"/>
</dbReference>
<dbReference type="InterPro" id="IPR001841">
    <property type="entry name" value="Znf_RING"/>
</dbReference>
<reference evidence="16 17" key="1">
    <citation type="journal article" date="2023" name="Nucleic Acids Res.">
        <title>The hologenome of Daphnia magna reveals possible DNA methylation and microbiome-mediated evolution of the host genome.</title>
        <authorList>
            <person name="Chaturvedi A."/>
            <person name="Li X."/>
            <person name="Dhandapani V."/>
            <person name="Marshall H."/>
            <person name="Kissane S."/>
            <person name="Cuenca-Cambronero M."/>
            <person name="Asole G."/>
            <person name="Calvet F."/>
            <person name="Ruiz-Romero M."/>
            <person name="Marangio P."/>
            <person name="Guigo R."/>
            <person name="Rago D."/>
            <person name="Mirbahai L."/>
            <person name="Eastwood N."/>
            <person name="Colbourne J.K."/>
            <person name="Zhou J."/>
            <person name="Mallon E."/>
            <person name="Orsini L."/>
        </authorList>
    </citation>
    <scope>NUCLEOTIDE SEQUENCE [LARGE SCALE GENOMIC DNA]</scope>
    <source>
        <strain evidence="16">LRV0_1</strain>
    </source>
</reference>
<evidence type="ECO:0000256" key="3">
    <source>
        <dbReference type="ARBA" id="ARBA00022645"/>
    </source>
</evidence>
<protein>
    <recommendedName>
        <fullName evidence="18">Zinc carboxypeptidase</fullName>
    </recommendedName>
</protein>
<dbReference type="InterPro" id="IPR036990">
    <property type="entry name" value="M14A-like_propep"/>
</dbReference>
<dbReference type="PROSITE" id="PS50089">
    <property type="entry name" value="ZF_RING_2"/>
    <property type="match status" value="1"/>
</dbReference>
<dbReference type="SUPFAM" id="SSF57850">
    <property type="entry name" value="RING/U-box"/>
    <property type="match status" value="1"/>
</dbReference>
<dbReference type="PRINTS" id="PR00765">
    <property type="entry name" value="CRBOXYPTASEA"/>
</dbReference>
<dbReference type="CDD" id="cd03860">
    <property type="entry name" value="M14_CP_A-B_like"/>
    <property type="match status" value="1"/>
</dbReference>
<dbReference type="PROSITE" id="PS00518">
    <property type="entry name" value="ZF_RING_1"/>
    <property type="match status" value="1"/>
</dbReference>
<dbReference type="PANTHER" id="PTHR11705:SF91">
    <property type="entry name" value="FI01817P-RELATED"/>
    <property type="match status" value="1"/>
</dbReference>
<evidence type="ECO:0000256" key="6">
    <source>
        <dbReference type="ARBA" id="ARBA00022729"/>
    </source>
</evidence>
<evidence type="ECO:0000256" key="5">
    <source>
        <dbReference type="ARBA" id="ARBA00022723"/>
    </source>
</evidence>
<evidence type="ECO:0000256" key="13">
    <source>
        <dbReference type="PROSITE-ProRule" id="PRU01379"/>
    </source>
</evidence>
<dbReference type="PANTHER" id="PTHR11705">
    <property type="entry name" value="PROTEASE FAMILY M14 CARBOXYPEPTIDASE A,B"/>
    <property type="match status" value="1"/>
</dbReference>
<evidence type="ECO:0000256" key="9">
    <source>
        <dbReference type="ARBA" id="ARBA00022833"/>
    </source>
</evidence>